<dbReference type="FunFam" id="3.10.10.10:FF:000007">
    <property type="entry name" value="Retrovirus-related Pol polyprotein from transposon 17.6-like Protein"/>
    <property type="match status" value="1"/>
</dbReference>
<keyword evidence="2" id="KW-0808">Transferase</keyword>
<dbReference type="Pfam" id="PF00078">
    <property type="entry name" value="RVT_1"/>
    <property type="match status" value="1"/>
</dbReference>
<reference evidence="9 10" key="1">
    <citation type="journal article" date="2017" name="Environ. Microbiol.">
        <title>Decay of the glycolytic pathway and adaptation to intranuclear parasitism within Enterocytozoonidae microsporidia.</title>
        <authorList>
            <person name="Wiredu Boakye D."/>
            <person name="Jaroenlak P."/>
            <person name="Prachumwat A."/>
            <person name="Williams T.A."/>
            <person name="Bateman K.S."/>
            <person name="Itsathitphaisarn O."/>
            <person name="Sritunyalucksana K."/>
            <person name="Paszkiewicz K.H."/>
            <person name="Moore K.A."/>
            <person name="Stentiford G.D."/>
            <person name="Williams B.A."/>
        </authorList>
    </citation>
    <scope>NUCLEOTIDE SEQUENCE [LARGE SCALE GENOMIC DNA]</scope>
    <source>
        <strain evidence="10">canceri</strain>
    </source>
</reference>
<gene>
    <name evidence="9" type="primary">YI31B</name>
    <name evidence="9" type="ORF">A0H76_1441</name>
</gene>
<evidence type="ECO:0000259" key="8">
    <source>
        <dbReference type="Pfam" id="PF00078"/>
    </source>
</evidence>
<evidence type="ECO:0000256" key="7">
    <source>
        <dbReference type="ARBA" id="ARBA00022918"/>
    </source>
</evidence>
<dbReference type="GO" id="GO:0003964">
    <property type="term" value="F:RNA-directed DNA polymerase activity"/>
    <property type="evidence" value="ECO:0007669"/>
    <property type="project" value="UniProtKB-KW"/>
</dbReference>
<keyword evidence="3" id="KW-0548">Nucleotidyltransferase</keyword>
<organism evidence="9 10">
    <name type="scientific">Hepatospora eriocheir</name>
    <dbReference type="NCBI Taxonomy" id="1081669"/>
    <lineage>
        <taxon>Eukaryota</taxon>
        <taxon>Fungi</taxon>
        <taxon>Fungi incertae sedis</taxon>
        <taxon>Microsporidia</taxon>
        <taxon>Hepatosporidae</taxon>
        <taxon>Hepatospora</taxon>
    </lineage>
</organism>
<dbReference type="InterPro" id="IPR043502">
    <property type="entry name" value="DNA/RNA_pol_sf"/>
</dbReference>
<dbReference type="AlphaFoldDB" id="A0A1X0QH12"/>
<evidence type="ECO:0000256" key="2">
    <source>
        <dbReference type="ARBA" id="ARBA00022679"/>
    </source>
</evidence>
<accession>A0A1X0QH12</accession>
<dbReference type="PANTHER" id="PTHR24559">
    <property type="entry name" value="TRANSPOSON TY3-I GAG-POL POLYPROTEIN"/>
    <property type="match status" value="1"/>
</dbReference>
<evidence type="ECO:0000256" key="1">
    <source>
        <dbReference type="ARBA" id="ARBA00022670"/>
    </source>
</evidence>
<keyword evidence="1" id="KW-0645">Protease</keyword>
<dbReference type="InterPro" id="IPR053134">
    <property type="entry name" value="RNA-dir_DNA_polymerase"/>
</dbReference>
<dbReference type="Gene3D" id="3.10.10.10">
    <property type="entry name" value="HIV Type 1 Reverse Transcriptase, subunit A, domain 1"/>
    <property type="match status" value="1"/>
</dbReference>
<dbReference type="PANTHER" id="PTHR24559:SF444">
    <property type="entry name" value="REVERSE TRANSCRIPTASE DOMAIN-CONTAINING PROTEIN"/>
    <property type="match status" value="1"/>
</dbReference>
<dbReference type="EMBL" id="LTAI01000306">
    <property type="protein sequence ID" value="ORD99078.1"/>
    <property type="molecule type" value="Genomic_DNA"/>
</dbReference>
<dbReference type="InterPro" id="IPR043128">
    <property type="entry name" value="Rev_trsase/Diguanyl_cyclase"/>
</dbReference>
<evidence type="ECO:0000313" key="10">
    <source>
        <dbReference type="Proteomes" id="UP000192501"/>
    </source>
</evidence>
<protein>
    <submittedName>
        <fullName evidence="9">YI31B</fullName>
    </submittedName>
</protein>
<evidence type="ECO:0000313" key="9">
    <source>
        <dbReference type="EMBL" id="ORD99078.1"/>
    </source>
</evidence>
<feature type="domain" description="Reverse transcriptase" evidence="8">
    <location>
        <begin position="5"/>
        <end position="60"/>
    </location>
</feature>
<keyword evidence="5" id="KW-0255">Endonuclease</keyword>
<keyword evidence="6" id="KW-0378">Hydrolase</keyword>
<dbReference type="SUPFAM" id="SSF56672">
    <property type="entry name" value="DNA/RNA polymerases"/>
    <property type="match status" value="1"/>
</dbReference>
<dbReference type="Gene3D" id="3.30.70.270">
    <property type="match status" value="1"/>
</dbReference>
<dbReference type="GO" id="GO:0008233">
    <property type="term" value="F:peptidase activity"/>
    <property type="evidence" value="ECO:0007669"/>
    <property type="project" value="UniProtKB-KW"/>
</dbReference>
<keyword evidence="7" id="KW-0695">RNA-directed DNA polymerase</keyword>
<sequence length="61" mass="7145">MKELVRDLSGAKIFSQLDMEKGYYQIKIDSNDTYKTAFVLPNDLYEFTRMPFGLKNASRVF</sequence>
<keyword evidence="4" id="KW-0540">Nuclease</keyword>
<name>A0A1X0QH12_9MICR</name>
<proteinExistence type="predicted"/>
<dbReference type="GO" id="GO:0006508">
    <property type="term" value="P:proteolysis"/>
    <property type="evidence" value="ECO:0007669"/>
    <property type="project" value="UniProtKB-KW"/>
</dbReference>
<evidence type="ECO:0000256" key="5">
    <source>
        <dbReference type="ARBA" id="ARBA00022759"/>
    </source>
</evidence>
<evidence type="ECO:0000256" key="6">
    <source>
        <dbReference type="ARBA" id="ARBA00022801"/>
    </source>
</evidence>
<dbReference type="Proteomes" id="UP000192501">
    <property type="component" value="Unassembled WGS sequence"/>
</dbReference>
<evidence type="ECO:0000256" key="4">
    <source>
        <dbReference type="ARBA" id="ARBA00022722"/>
    </source>
</evidence>
<dbReference type="InterPro" id="IPR000477">
    <property type="entry name" value="RT_dom"/>
</dbReference>
<evidence type="ECO:0000256" key="3">
    <source>
        <dbReference type="ARBA" id="ARBA00022695"/>
    </source>
</evidence>
<dbReference type="VEuPathDB" id="MicrosporidiaDB:A0H76_1441"/>
<comment type="caution">
    <text evidence="9">The sequence shown here is derived from an EMBL/GenBank/DDBJ whole genome shotgun (WGS) entry which is preliminary data.</text>
</comment>
<dbReference type="GO" id="GO:0004519">
    <property type="term" value="F:endonuclease activity"/>
    <property type="evidence" value="ECO:0007669"/>
    <property type="project" value="UniProtKB-KW"/>
</dbReference>